<accession>A0A183SC03</accession>
<gene>
    <name evidence="1" type="ORF">SSLN_LOCUS1751</name>
</gene>
<dbReference type="Pfam" id="PF04177">
    <property type="entry name" value="TAP42"/>
    <property type="match status" value="1"/>
</dbReference>
<proteinExistence type="predicted"/>
<dbReference type="InterPro" id="IPR038511">
    <property type="entry name" value="TAP42/TAP46-like_sf"/>
</dbReference>
<organism evidence="3">
    <name type="scientific">Schistocephalus solidus</name>
    <name type="common">Tapeworm</name>
    <dbReference type="NCBI Taxonomy" id="70667"/>
    <lineage>
        <taxon>Eukaryota</taxon>
        <taxon>Metazoa</taxon>
        <taxon>Spiralia</taxon>
        <taxon>Lophotrochozoa</taxon>
        <taxon>Platyhelminthes</taxon>
        <taxon>Cestoda</taxon>
        <taxon>Eucestoda</taxon>
        <taxon>Diphyllobothriidea</taxon>
        <taxon>Diphyllobothriidae</taxon>
        <taxon>Schistocephalus</taxon>
    </lineage>
</organism>
<dbReference type="Gene3D" id="1.25.40.540">
    <property type="entry name" value="TAP42-like family"/>
    <property type="match status" value="1"/>
</dbReference>
<dbReference type="WBParaSite" id="SSLN_0000181801-mRNA-1">
    <property type="protein sequence ID" value="SSLN_0000181801-mRNA-1"/>
    <property type="gene ID" value="SSLN_0000181801"/>
</dbReference>
<evidence type="ECO:0000313" key="1">
    <source>
        <dbReference type="EMBL" id="VDL88136.1"/>
    </source>
</evidence>
<dbReference type="Proteomes" id="UP000275846">
    <property type="component" value="Unassembled WGS sequence"/>
</dbReference>
<dbReference type="GO" id="GO:0009966">
    <property type="term" value="P:regulation of signal transduction"/>
    <property type="evidence" value="ECO:0007669"/>
    <property type="project" value="InterPro"/>
</dbReference>
<keyword evidence="2" id="KW-1185">Reference proteome</keyword>
<dbReference type="AlphaFoldDB" id="A0A183SC03"/>
<dbReference type="OrthoDB" id="10261753at2759"/>
<dbReference type="EMBL" id="UYSU01006365">
    <property type="protein sequence ID" value="VDL88136.1"/>
    <property type="molecule type" value="Genomic_DNA"/>
</dbReference>
<reference evidence="3" key="1">
    <citation type="submission" date="2016-06" db="UniProtKB">
        <authorList>
            <consortium name="WormBaseParasite"/>
        </authorList>
    </citation>
    <scope>IDENTIFICATION</scope>
</reference>
<reference evidence="1 2" key="2">
    <citation type="submission" date="2018-11" db="EMBL/GenBank/DDBJ databases">
        <authorList>
            <consortium name="Pathogen Informatics"/>
        </authorList>
    </citation>
    <scope>NUCLEOTIDE SEQUENCE [LARGE SCALE GENOMIC DNA]</scope>
    <source>
        <strain evidence="1 2">NST_G2</strain>
    </source>
</reference>
<dbReference type="InterPro" id="IPR007304">
    <property type="entry name" value="TAP46-like"/>
</dbReference>
<evidence type="ECO:0000313" key="2">
    <source>
        <dbReference type="Proteomes" id="UP000275846"/>
    </source>
</evidence>
<sequence>MSNLCMLQKFYREFFQLLASYAIPNVPQCKRPAGDDSDKPVTCTQMRPAQSITSAAKLRDEKIRQYKEKQDLEKRIFSPGALDAVGVDEEVQSISMHDGSTDLAIVQWAWYTSTSSSFLFTPHTSYLVSSLAHPY</sequence>
<name>A0A183SC03_SCHSO</name>
<protein>
    <submittedName>
        <fullName evidence="3">SUZ domain-containing protein</fullName>
    </submittedName>
</protein>
<evidence type="ECO:0000313" key="3">
    <source>
        <dbReference type="WBParaSite" id="SSLN_0000181801-mRNA-1"/>
    </source>
</evidence>